<keyword evidence="9" id="KW-1185">Reference proteome</keyword>
<evidence type="ECO:0000313" key="8">
    <source>
        <dbReference type="EMBL" id="RMI36670.1"/>
    </source>
</evidence>
<evidence type="ECO:0000256" key="5">
    <source>
        <dbReference type="SAM" id="Phobius"/>
    </source>
</evidence>
<dbReference type="InterPro" id="IPR002509">
    <property type="entry name" value="NODB_dom"/>
</dbReference>
<dbReference type="Pfam" id="PF13641">
    <property type="entry name" value="Glyco_tranf_2_3"/>
    <property type="match status" value="1"/>
</dbReference>
<evidence type="ECO:0000313" key="9">
    <source>
        <dbReference type="Proteomes" id="UP000282674"/>
    </source>
</evidence>
<dbReference type="Gene3D" id="3.90.550.10">
    <property type="entry name" value="Spore Coat Polysaccharide Biosynthesis Protein SpsA, Chain A"/>
    <property type="match status" value="1"/>
</dbReference>
<keyword evidence="5" id="KW-1133">Transmembrane helix</keyword>
<feature type="transmembrane region" description="Helical" evidence="5">
    <location>
        <begin position="623"/>
        <end position="643"/>
    </location>
</feature>
<dbReference type="GO" id="GO:0016757">
    <property type="term" value="F:glycosyltransferase activity"/>
    <property type="evidence" value="ECO:0007669"/>
    <property type="project" value="UniProtKB-KW"/>
</dbReference>
<dbReference type="SUPFAM" id="SSF88713">
    <property type="entry name" value="Glycoside hydrolase/deacetylase"/>
    <property type="match status" value="1"/>
</dbReference>
<dbReference type="PROSITE" id="PS51677">
    <property type="entry name" value="NODB"/>
    <property type="match status" value="1"/>
</dbReference>
<accession>A0A3M2LIQ4</accession>
<dbReference type="GO" id="GO:0016810">
    <property type="term" value="F:hydrolase activity, acting on carbon-nitrogen (but not peptide) bonds"/>
    <property type="evidence" value="ECO:0007669"/>
    <property type="project" value="InterPro"/>
</dbReference>
<comment type="similarity">
    <text evidence="1">Belongs to the glycosyltransferase 2 family.</text>
</comment>
<dbReference type="GO" id="GO:0005975">
    <property type="term" value="P:carbohydrate metabolic process"/>
    <property type="evidence" value="ECO:0007669"/>
    <property type="project" value="InterPro"/>
</dbReference>
<organism evidence="8 9">
    <name type="scientific">Actinomadura harenae</name>
    <dbReference type="NCBI Taxonomy" id="2483351"/>
    <lineage>
        <taxon>Bacteria</taxon>
        <taxon>Bacillati</taxon>
        <taxon>Actinomycetota</taxon>
        <taxon>Actinomycetes</taxon>
        <taxon>Streptosporangiales</taxon>
        <taxon>Thermomonosporaceae</taxon>
        <taxon>Actinomadura</taxon>
    </lineage>
</organism>
<dbReference type="SUPFAM" id="SSF53448">
    <property type="entry name" value="Nucleotide-diphospho-sugar transferases"/>
    <property type="match status" value="1"/>
</dbReference>
<protein>
    <submittedName>
        <fullName evidence="8">Glycosyltransferase</fullName>
    </submittedName>
</protein>
<dbReference type="AlphaFoldDB" id="A0A3M2LIQ4"/>
<keyword evidence="6" id="KW-0732">Signal</keyword>
<feature type="transmembrane region" description="Helical" evidence="5">
    <location>
        <begin position="291"/>
        <end position="314"/>
    </location>
</feature>
<reference evidence="8 9" key="1">
    <citation type="submission" date="2018-10" db="EMBL/GenBank/DDBJ databases">
        <title>Isolation from soil.</title>
        <authorList>
            <person name="Hu J."/>
        </authorList>
    </citation>
    <scope>NUCLEOTIDE SEQUENCE [LARGE SCALE GENOMIC DNA]</scope>
    <source>
        <strain evidence="8 9">NEAU-Ht49</strain>
    </source>
</reference>
<dbReference type="InterPro" id="IPR011330">
    <property type="entry name" value="Glyco_hydro/deAcase_b/a-brl"/>
</dbReference>
<gene>
    <name evidence="8" type="ORF">EBO15_37965</name>
</gene>
<comment type="caution">
    <text evidence="8">The sequence shown here is derived from an EMBL/GenBank/DDBJ whole genome shotgun (WGS) entry which is preliminary data.</text>
</comment>
<evidence type="ECO:0000256" key="6">
    <source>
        <dbReference type="SAM" id="SignalP"/>
    </source>
</evidence>
<dbReference type="Pfam" id="PF01522">
    <property type="entry name" value="Polysacc_deac_1"/>
    <property type="match status" value="1"/>
</dbReference>
<proteinExistence type="inferred from homology"/>
<dbReference type="OrthoDB" id="3521160at2"/>
<dbReference type="Gene3D" id="3.20.20.370">
    <property type="entry name" value="Glycoside hydrolase/deacetylase"/>
    <property type="match status" value="1"/>
</dbReference>
<dbReference type="InterPro" id="IPR029044">
    <property type="entry name" value="Nucleotide-diphossugar_trans"/>
</dbReference>
<feature type="region of interest" description="Disordered" evidence="4">
    <location>
        <begin position="24"/>
        <end position="46"/>
    </location>
</feature>
<sequence length="719" mass="78061">MGLGSLALILLLLLDGFANGAVGEAPRHEPKSQPPPAPEAVTSGGPVVNMAGGTPHSMRTPPKTIALTFDDGPDPTWTPRLLDVLKRHDAHATFFSIGAHIARRPALVKRMIDEGNEIGSHTYTHVDMATAPAWRDRLELDLTQRALAGAAGVHTRLVRMPYSSRPDGLTAPEWRAAERAGRDGYLLVLTDTDTEDWQRPGVDKIVQSALAAEKDGRGAIVMLHDAGGDRTETIAAVEQMITRLQARGYRFTTVSRAMGLPPADVPATTSEKAIGWTLVAAQRTASALTDWMRILFVIAGVLAALRLAVLLVFAHVHRKRARRSPLYRAIRPRDGTAPDASAAPPVSVVVPAYNEEAGIAATVRTLVDTDYPGPLEIIVVDDGSSDRTAEIVERLAPPGVRLIRKPNGGKPDALNVGIAASRGEILVLVDGDTVFQRDTLRHLVSPLAADPSVGAVSGNTKVANRKGVLGKWQHLEYVIGFNLDRRMFDLARCMPTIPGAIGAFRRRTLVSVGGVPTDTLAEDTDLTMAICRGGWRVVYAEHALAWTEAPSSLRQLWRQRYRWCYGTLQAMWKHRRALVERGPFGRRCLLYLTAFQVILPLFAPAVDLFAVFGLVFMDPVAPLAMWSLFALAQVAAGGYALWLDGERLRPLWTMPLQQVVYRQLLYLVVVQSVVTAVLGTRLRWHTIRRTGTFGGPGLDLGRDADPDLGPGSHAGIAAP</sequence>
<feature type="domain" description="NodB homology" evidence="7">
    <location>
        <begin position="63"/>
        <end position="252"/>
    </location>
</feature>
<feature type="transmembrane region" description="Helical" evidence="5">
    <location>
        <begin position="589"/>
        <end position="617"/>
    </location>
</feature>
<feature type="chain" id="PRO_5017937221" evidence="6">
    <location>
        <begin position="21"/>
        <end position="719"/>
    </location>
</feature>
<evidence type="ECO:0000256" key="2">
    <source>
        <dbReference type="ARBA" id="ARBA00022676"/>
    </source>
</evidence>
<evidence type="ECO:0000256" key="3">
    <source>
        <dbReference type="ARBA" id="ARBA00022679"/>
    </source>
</evidence>
<keyword evidence="3 8" id="KW-0808">Transferase</keyword>
<dbReference type="CDD" id="cd06423">
    <property type="entry name" value="CESA_like"/>
    <property type="match status" value="1"/>
</dbReference>
<name>A0A3M2LIQ4_9ACTN</name>
<keyword evidence="5" id="KW-0812">Transmembrane</keyword>
<dbReference type="PANTHER" id="PTHR43630">
    <property type="entry name" value="POLY-BETA-1,6-N-ACETYL-D-GLUCOSAMINE SYNTHASE"/>
    <property type="match status" value="1"/>
</dbReference>
<evidence type="ECO:0000256" key="1">
    <source>
        <dbReference type="ARBA" id="ARBA00006739"/>
    </source>
</evidence>
<evidence type="ECO:0000259" key="7">
    <source>
        <dbReference type="PROSITE" id="PS51677"/>
    </source>
</evidence>
<feature type="signal peptide" evidence="6">
    <location>
        <begin position="1"/>
        <end position="20"/>
    </location>
</feature>
<dbReference type="Proteomes" id="UP000282674">
    <property type="component" value="Unassembled WGS sequence"/>
</dbReference>
<feature type="transmembrane region" description="Helical" evidence="5">
    <location>
        <begin position="664"/>
        <end position="684"/>
    </location>
</feature>
<keyword evidence="2" id="KW-0328">Glycosyltransferase</keyword>
<dbReference type="PANTHER" id="PTHR43630:SF1">
    <property type="entry name" value="POLY-BETA-1,6-N-ACETYL-D-GLUCOSAMINE SYNTHASE"/>
    <property type="match status" value="1"/>
</dbReference>
<dbReference type="EMBL" id="RFFG01000129">
    <property type="protein sequence ID" value="RMI36670.1"/>
    <property type="molecule type" value="Genomic_DNA"/>
</dbReference>
<evidence type="ECO:0000256" key="4">
    <source>
        <dbReference type="SAM" id="MobiDB-lite"/>
    </source>
</evidence>
<keyword evidence="5" id="KW-0472">Membrane</keyword>